<accession>A0A232FLS1</accession>
<evidence type="ECO:0000313" key="2">
    <source>
        <dbReference type="EMBL" id="OXU31459.1"/>
    </source>
</evidence>
<reference evidence="2 3" key="1">
    <citation type="journal article" date="2017" name="Curr. Biol.">
        <title>The Evolution of Venom by Co-option of Single-Copy Genes.</title>
        <authorList>
            <person name="Martinson E.O."/>
            <person name="Mrinalini"/>
            <person name="Kelkar Y.D."/>
            <person name="Chang C.H."/>
            <person name="Werren J.H."/>
        </authorList>
    </citation>
    <scope>NUCLEOTIDE SEQUENCE [LARGE SCALE GENOMIC DNA]</scope>
    <source>
        <strain evidence="2 3">Alberta</strain>
        <tissue evidence="2">Whole body</tissue>
    </source>
</reference>
<gene>
    <name evidence="2" type="ORF">TSAR_000797</name>
</gene>
<dbReference type="Proteomes" id="UP000215335">
    <property type="component" value="Unassembled WGS sequence"/>
</dbReference>
<sequence>MLEPRTSPSQAGWRSRRLNGVEARTHEEASDVAVMPSQRAPVTHAHEFVIVISRQIARPRRSCLSSASSNESVARVLNLAREALALSPHSPSWCAPSRCSAAAHL</sequence>
<evidence type="ECO:0000313" key="3">
    <source>
        <dbReference type="Proteomes" id="UP000215335"/>
    </source>
</evidence>
<dbReference type="EMBL" id="NNAY01000056">
    <property type="protein sequence ID" value="OXU31459.1"/>
    <property type="molecule type" value="Genomic_DNA"/>
</dbReference>
<comment type="caution">
    <text evidence="2">The sequence shown here is derived from an EMBL/GenBank/DDBJ whole genome shotgun (WGS) entry which is preliminary data.</text>
</comment>
<evidence type="ECO:0000256" key="1">
    <source>
        <dbReference type="SAM" id="MobiDB-lite"/>
    </source>
</evidence>
<feature type="region of interest" description="Disordered" evidence="1">
    <location>
        <begin position="1"/>
        <end position="38"/>
    </location>
</feature>
<keyword evidence="3" id="KW-1185">Reference proteome</keyword>
<feature type="compositionally biased region" description="Polar residues" evidence="1">
    <location>
        <begin position="1"/>
        <end position="12"/>
    </location>
</feature>
<protein>
    <submittedName>
        <fullName evidence="2">Uncharacterized protein</fullName>
    </submittedName>
</protein>
<proteinExistence type="predicted"/>
<organism evidence="2 3">
    <name type="scientific">Trichomalopsis sarcophagae</name>
    <dbReference type="NCBI Taxonomy" id="543379"/>
    <lineage>
        <taxon>Eukaryota</taxon>
        <taxon>Metazoa</taxon>
        <taxon>Ecdysozoa</taxon>
        <taxon>Arthropoda</taxon>
        <taxon>Hexapoda</taxon>
        <taxon>Insecta</taxon>
        <taxon>Pterygota</taxon>
        <taxon>Neoptera</taxon>
        <taxon>Endopterygota</taxon>
        <taxon>Hymenoptera</taxon>
        <taxon>Apocrita</taxon>
        <taxon>Proctotrupomorpha</taxon>
        <taxon>Chalcidoidea</taxon>
        <taxon>Pteromalidae</taxon>
        <taxon>Pteromalinae</taxon>
        <taxon>Trichomalopsis</taxon>
    </lineage>
</organism>
<name>A0A232FLS1_9HYME</name>
<dbReference type="AlphaFoldDB" id="A0A232FLS1"/>